<dbReference type="RefSeq" id="WP_379847014.1">
    <property type="nucleotide sequence ID" value="NZ_JBHSMA010000004.1"/>
</dbReference>
<accession>A0ABW0IC58</accession>
<evidence type="ECO:0000313" key="2">
    <source>
        <dbReference type="Proteomes" id="UP001596106"/>
    </source>
</evidence>
<proteinExistence type="predicted"/>
<dbReference type="InterPro" id="IPR029035">
    <property type="entry name" value="DHS-like_NAD/FAD-binding_dom"/>
</dbReference>
<organism evidence="1 2">
    <name type="scientific">Larkinella bovis</name>
    <dbReference type="NCBI Taxonomy" id="683041"/>
    <lineage>
        <taxon>Bacteria</taxon>
        <taxon>Pseudomonadati</taxon>
        <taxon>Bacteroidota</taxon>
        <taxon>Cytophagia</taxon>
        <taxon>Cytophagales</taxon>
        <taxon>Spirosomataceae</taxon>
        <taxon>Larkinella</taxon>
    </lineage>
</organism>
<gene>
    <name evidence="1" type="ORF">ACFPMF_16245</name>
</gene>
<dbReference type="Proteomes" id="UP001596106">
    <property type="component" value="Unassembled WGS sequence"/>
</dbReference>
<evidence type="ECO:0000313" key="1">
    <source>
        <dbReference type="EMBL" id="MFC5410871.1"/>
    </source>
</evidence>
<comment type="caution">
    <text evidence="1">The sequence shown here is derived from an EMBL/GenBank/DDBJ whole genome shotgun (WGS) entry which is preliminary data.</text>
</comment>
<reference evidence="2" key="1">
    <citation type="journal article" date="2019" name="Int. J. Syst. Evol. Microbiol.">
        <title>The Global Catalogue of Microorganisms (GCM) 10K type strain sequencing project: providing services to taxonomists for standard genome sequencing and annotation.</title>
        <authorList>
            <consortium name="The Broad Institute Genomics Platform"/>
            <consortium name="The Broad Institute Genome Sequencing Center for Infectious Disease"/>
            <person name="Wu L."/>
            <person name="Ma J."/>
        </authorList>
    </citation>
    <scope>NUCLEOTIDE SEQUENCE [LARGE SCALE GENOMIC DNA]</scope>
    <source>
        <strain evidence="2">CCUG 55250</strain>
    </source>
</reference>
<dbReference type="EMBL" id="JBHSMA010000004">
    <property type="protein sequence ID" value="MFC5410871.1"/>
    <property type="molecule type" value="Genomic_DNA"/>
</dbReference>
<dbReference type="SUPFAM" id="SSF52467">
    <property type="entry name" value="DHS-like NAD/FAD-binding domain"/>
    <property type="match status" value="1"/>
</dbReference>
<protein>
    <submittedName>
        <fullName evidence="1">SIR2 family protein</fullName>
    </submittedName>
</protein>
<keyword evidence="2" id="KW-1185">Reference proteome</keyword>
<dbReference type="Pfam" id="PF13289">
    <property type="entry name" value="SIR2_2"/>
    <property type="match status" value="1"/>
</dbReference>
<name>A0ABW0IC58_9BACT</name>
<sequence length="365" mass="42677">MEINGDDIIFLFGAGASVDANIPISNQMVRHIERLIYEKEEWQEYRDLYYYLKSSIHYSDGIFGRFDEAFNVEKLLIVISEIEKRDKNIMYPFIGAWNTRLIDLAGANFQNISNLQKLIRRQLNEWVRIKNYDNASYYEAFDSLSGDIAETIKVFTLNYDLCFERVVGKRRTIETGFNKGTKDWHYSNFDNSEGKHFFLYKLHGSIDWYIDGSKLFISDDPVEHPELIFGIQHKMTSVDPYFFYSSKLREACLNEARLIVIIGYSFADDYVNIIFSQALKSKPNVRLLSVEPIWNADVNEKRKFISKKLSLDSIDQIIVEDASAKKFMTEIMNKDYFISQLHEPDDVPFKDEVLIDPVQNVQDVL</sequence>